<gene>
    <name evidence="1" type="ORF">ACFORO_09750</name>
</gene>
<organism evidence="1 2">
    <name type="scientific">Amycolatopsis halotolerans</name>
    <dbReference type="NCBI Taxonomy" id="330083"/>
    <lineage>
        <taxon>Bacteria</taxon>
        <taxon>Bacillati</taxon>
        <taxon>Actinomycetota</taxon>
        <taxon>Actinomycetes</taxon>
        <taxon>Pseudonocardiales</taxon>
        <taxon>Pseudonocardiaceae</taxon>
        <taxon>Amycolatopsis</taxon>
    </lineage>
</organism>
<proteinExistence type="predicted"/>
<sequence length="98" mass="11153">MADDEVFEMREIDFYEYDEGARRLLSQGASREELIAGLRGMGCPKIGCIDVVSRIAEISVNEAKLLVHNSAAWADTRRSDERFQRRVEKAARKFGTQD</sequence>
<name>A0ABV7QBE4_9PSEU</name>
<keyword evidence="2" id="KW-1185">Reference proteome</keyword>
<evidence type="ECO:0000313" key="2">
    <source>
        <dbReference type="Proteomes" id="UP001595764"/>
    </source>
</evidence>
<reference evidence="2" key="1">
    <citation type="journal article" date="2019" name="Int. J. Syst. Evol. Microbiol.">
        <title>The Global Catalogue of Microorganisms (GCM) 10K type strain sequencing project: providing services to taxonomists for standard genome sequencing and annotation.</title>
        <authorList>
            <consortium name="The Broad Institute Genomics Platform"/>
            <consortium name="The Broad Institute Genome Sequencing Center for Infectious Disease"/>
            <person name="Wu L."/>
            <person name="Ma J."/>
        </authorList>
    </citation>
    <scope>NUCLEOTIDE SEQUENCE [LARGE SCALE GENOMIC DNA]</scope>
    <source>
        <strain evidence="2">CGMCC 4.7682</strain>
    </source>
</reference>
<accession>A0ABV7QBE4</accession>
<dbReference type="Proteomes" id="UP001595764">
    <property type="component" value="Unassembled WGS sequence"/>
</dbReference>
<dbReference type="RefSeq" id="WP_377872035.1">
    <property type="nucleotide sequence ID" value="NZ_JBHMAY010000035.1"/>
</dbReference>
<evidence type="ECO:0000313" key="1">
    <source>
        <dbReference type="EMBL" id="MFC3510446.1"/>
    </source>
</evidence>
<comment type="caution">
    <text evidence="1">The sequence shown here is derived from an EMBL/GenBank/DDBJ whole genome shotgun (WGS) entry which is preliminary data.</text>
</comment>
<protein>
    <submittedName>
        <fullName evidence="1">Uncharacterized protein</fullName>
    </submittedName>
</protein>
<dbReference type="EMBL" id="JBHRWI010000013">
    <property type="protein sequence ID" value="MFC3510446.1"/>
    <property type="molecule type" value="Genomic_DNA"/>
</dbReference>